<proteinExistence type="predicted"/>
<evidence type="ECO:0000313" key="2">
    <source>
        <dbReference type="EMBL" id="CAI2381956.1"/>
    </source>
</evidence>
<dbReference type="AlphaFoldDB" id="A0AAD1XYU1"/>
<organism evidence="2 3">
    <name type="scientific">Euplotes crassus</name>
    <dbReference type="NCBI Taxonomy" id="5936"/>
    <lineage>
        <taxon>Eukaryota</taxon>
        <taxon>Sar</taxon>
        <taxon>Alveolata</taxon>
        <taxon>Ciliophora</taxon>
        <taxon>Intramacronucleata</taxon>
        <taxon>Spirotrichea</taxon>
        <taxon>Hypotrichia</taxon>
        <taxon>Euplotida</taxon>
        <taxon>Euplotidae</taxon>
        <taxon>Moneuplotes</taxon>
    </lineage>
</organism>
<protein>
    <submittedName>
        <fullName evidence="2">Uncharacterized protein</fullName>
    </submittedName>
</protein>
<sequence>MNVPACDVKKCKKESKLYLSNKNMYLCEKCFKARYWGLEFNHIHKYPKEEFVNLIDPEDAIETIDNLHRCTQILLEGTETFDEEHEVEECKALAARYEEEVRGLRTKLQASQSNGSYYEFTHLADTAQDILRTLKNEDLLRELAVIKLLEQSDDANVSADEIAKMKRQLKKDYDDKIYENREIAKEYSQNLLDNDLLKKKLADLKEKHEKSEAEKDRIIEEIIAENKKLTDELAIEKQKTMEVLEDRDQAIFNAQQAKEEADKLKEEIKAKDSEIQQIKAPKHSLKIPLLQPSSLRSITPYSISPKPPSAPTRLSLSCYSYSEFESFLDEITGENWTFGSDTYNMCGLPLSLYDTKQMKVLVKLKKRVPDVKFVDISYIPVDNEEAKELLATYFPNKVKELSFNYNSSLGCISYYYEALLSVASCVFEEVVLYNFKISQSQAVSLLSAFRHVKVFTFGACTLTISSVPDMEDLMNDSHITRLGLGNCGNESHGNWSKDSNCFQNLMAGLAKSRDFKTNILMVKMWDSDLEKSNRRTILDNCGLRHVET</sequence>
<keyword evidence="1" id="KW-0175">Coiled coil</keyword>
<reference evidence="2" key="1">
    <citation type="submission" date="2023-07" db="EMBL/GenBank/DDBJ databases">
        <authorList>
            <consortium name="AG Swart"/>
            <person name="Singh M."/>
            <person name="Singh A."/>
            <person name="Seah K."/>
            <person name="Emmerich C."/>
        </authorList>
    </citation>
    <scope>NUCLEOTIDE SEQUENCE</scope>
    <source>
        <strain evidence="2">DP1</strain>
    </source>
</reference>
<feature type="coiled-coil region" evidence="1">
    <location>
        <begin position="87"/>
        <end position="114"/>
    </location>
</feature>
<accession>A0AAD1XYU1</accession>
<keyword evidence="3" id="KW-1185">Reference proteome</keyword>
<name>A0AAD1XYU1_EUPCR</name>
<feature type="coiled-coil region" evidence="1">
    <location>
        <begin position="194"/>
        <end position="274"/>
    </location>
</feature>
<evidence type="ECO:0000256" key="1">
    <source>
        <dbReference type="SAM" id="Coils"/>
    </source>
</evidence>
<dbReference type="Proteomes" id="UP001295684">
    <property type="component" value="Unassembled WGS sequence"/>
</dbReference>
<gene>
    <name evidence="2" type="ORF">ECRASSUSDP1_LOCUS23422</name>
</gene>
<dbReference type="EMBL" id="CAMPGE010024093">
    <property type="protein sequence ID" value="CAI2381956.1"/>
    <property type="molecule type" value="Genomic_DNA"/>
</dbReference>
<comment type="caution">
    <text evidence="2">The sequence shown here is derived from an EMBL/GenBank/DDBJ whole genome shotgun (WGS) entry which is preliminary data.</text>
</comment>
<evidence type="ECO:0000313" key="3">
    <source>
        <dbReference type="Proteomes" id="UP001295684"/>
    </source>
</evidence>